<dbReference type="AlphaFoldDB" id="A0A6L2NIY2"/>
<accession>A0A6L2NIY2</accession>
<dbReference type="SUPFAM" id="SSF57756">
    <property type="entry name" value="Retrovirus zinc finger-like domains"/>
    <property type="match status" value="1"/>
</dbReference>
<dbReference type="Pfam" id="PF00098">
    <property type="entry name" value="zf-CCHC"/>
    <property type="match status" value="1"/>
</dbReference>
<evidence type="ECO:0000259" key="4">
    <source>
        <dbReference type="PROSITE" id="PS50158"/>
    </source>
</evidence>
<dbReference type="GO" id="GO:0008270">
    <property type="term" value="F:zinc ion binding"/>
    <property type="evidence" value="ECO:0007669"/>
    <property type="project" value="UniProtKB-KW"/>
</dbReference>
<dbReference type="Pfam" id="PF07727">
    <property type="entry name" value="RVT_2"/>
    <property type="match status" value="1"/>
</dbReference>
<keyword evidence="1" id="KW-0863">Zinc-finger</keyword>
<feature type="domain" description="CCHC-type" evidence="4">
    <location>
        <begin position="375"/>
        <end position="389"/>
    </location>
</feature>
<keyword evidence="5" id="KW-0548">Nucleotidyltransferase</keyword>
<dbReference type="InterPro" id="IPR001878">
    <property type="entry name" value="Znf_CCHC"/>
</dbReference>
<gene>
    <name evidence="5" type="ORF">Tci_056533</name>
</gene>
<keyword evidence="5" id="KW-0695">RNA-directed DNA polymerase</keyword>
<reference evidence="5" key="1">
    <citation type="journal article" date="2019" name="Sci. Rep.">
        <title>Draft genome of Tanacetum cinerariifolium, the natural source of mosquito coil.</title>
        <authorList>
            <person name="Yamashiro T."/>
            <person name="Shiraishi A."/>
            <person name="Satake H."/>
            <person name="Nakayama K."/>
        </authorList>
    </citation>
    <scope>NUCLEOTIDE SEQUENCE</scope>
</reference>
<feature type="coiled-coil region" evidence="2">
    <location>
        <begin position="460"/>
        <end position="487"/>
    </location>
</feature>
<evidence type="ECO:0000256" key="3">
    <source>
        <dbReference type="SAM" id="MobiDB-lite"/>
    </source>
</evidence>
<keyword evidence="2" id="KW-0175">Coiled coil</keyword>
<comment type="caution">
    <text evidence="5">The sequence shown here is derived from an EMBL/GenBank/DDBJ whole genome shotgun (WGS) entry which is preliminary data.</text>
</comment>
<dbReference type="InterPro" id="IPR036875">
    <property type="entry name" value="Znf_CCHC_sf"/>
</dbReference>
<feature type="compositionally biased region" description="Low complexity" evidence="3">
    <location>
        <begin position="28"/>
        <end position="37"/>
    </location>
</feature>
<feature type="compositionally biased region" description="Low complexity" evidence="3">
    <location>
        <begin position="57"/>
        <end position="66"/>
    </location>
</feature>
<dbReference type="EMBL" id="BKCJ010008919">
    <property type="protein sequence ID" value="GEU84555.1"/>
    <property type="molecule type" value="Genomic_DNA"/>
</dbReference>
<dbReference type="Gene3D" id="4.10.60.10">
    <property type="entry name" value="Zinc finger, CCHC-type"/>
    <property type="match status" value="1"/>
</dbReference>
<evidence type="ECO:0000256" key="1">
    <source>
        <dbReference type="PROSITE-ProRule" id="PRU00047"/>
    </source>
</evidence>
<feature type="region of interest" description="Disordered" evidence="3">
    <location>
        <begin position="391"/>
        <end position="410"/>
    </location>
</feature>
<dbReference type="GO" id="GO:0003964">
    <property type="term" value="F:RNA-directed DNA polymerase activity"/>
    <property type="evidence" value="ECO:0007669"/>
    <property type="project" value="UniProtKB-KW"/>
</dbReference>
<feature type="region of interest" description="Disordered" evidence="3">
    <location>
        <begin position="28"/>
        <end position="66"/>
    </location>
</feature>
<keyword evidence="1" id="KW-0862">Zinc</keyword>
<keyword evidence="1" id="KW-0479">Metal-binding</keyword>
<proteinExistence type="predicted"/>
<organism evidence="5">
    <name type="scientific">Tanacetum cinerariifolium</name>
    <name type="common">Dalmatian daisy</name>
    <name type="synonym">Chrysanthemum cinerariifolium</name>
    <dbReference type="NCBI Taxonomy" id="118510"/>
    <lineage>
        <taxon>Eukaryota</taxon>
        <taxon>Viridiplantae</taxon>
        <taxon>Streptophyta</taxon>
        <taxon>Embryophyta</taxon>
        <taxon>Tracheophyta</taxon>
        <taxon>Spermatophyta</taxon>
        <taxon>Magnoliopsida</taxon>
        <taxon>eudicotyledons</taxon>
        <taxon>Gunneridae</taxon>
        <taxon>Pentapetalae</taxon>
        <taxon>asterids</taxon>
        <taxon>campanulids</taxon>
        <taxon>Asterales</taxon>
        <taxon>Asteraceae</taxon>
        <taxon>Asteroideae</taxon>
        <taxon>Anthemideae</taxon>
        <taxon>Anthemidinae</taxon>
        <taxon>Tanacetum</taxon>
    </lineage>
</organism>
<protein>
    <submittedName>
        <fullName evidence="5">Putative reverse transcriptase, RNA-dependent DNA polymerase</fullName>
    </submittedName>
</protein>
<sequence length="958" mass="107573">MTALLKVSTLGRGDAEEQVLDDVDDAAAQGADTAVQGDDVHEPSIPSPTPPTPPPQQSQDLPSTSQEALDACVALTQRVKHLERLLSATITLIFKVEDPTLRNIKWYQSLVIEFGDSYEAPKDDVAIGSTTEGTGKKKGRTVALTNEDMQKRKNDVKARTTLLLALPDEHQLRFKGLETMEQTFNRLQAIVSHLKFMDIKIKQDDLNQKFLTSLPLEWLMHTIVWRNISDLDTMSLDDLYNHLKVYESEVQKKSESKSQNMAFISSAKKSSGNEEFNTANIPTASTYVSLAGANIGAASISQDTACAYIASQSNGSQIKFKDITQINKDDMEEMDIKWNMALLSLRADKFLKKTGKKIFIQGTDVAGFDKSKIECFNCHKMGHFARECRAPRSQDRGRRDNYRQRSKVEEQAPKALMAIDGVGWDWSFMENEEKNHALVADEEAPTEFALMDKTSAECEVKSRANRIESLTNEIELLKKEKEGLDSKLTGFQTASKDLDSLLESQRSDKNKEGLGYSAISPSCLKSTSDDLQNINPSVTETGASPSNIMSKPFIKFVKWKLLSHCYLNKSPADHMETLAVETPIPTVSSLVPTACLNDSQEPSKPKNIFDALQDPSWVEAMQEELFQFKIQNVWSLVDCLKEVRPIGTKWVVKNKKDERGIVIRNKARLVAQGHTQEEEIDYNEVFAPVARIKAIRLFLAYASFMGFTVYQMDVKSAFLYVYQMDVKSAFLYGTIDDEVLSMLCEALSKEILSSILLLIETTEEGTKILATVDGKLRTISELSIRRNLKLNDEARISSLPDAELFENLTLMRYNISPNQKFTFQKGQFSHQWKYLIHTIMQCLSPKSTGFNKFSSNIATALVCLATNRVYNFSKMIFDGMVRNVNNKVSKFLMLYTRRARIAQSSALLIAVDEPASPMGMAVKGRLALLSLAYKVMPLLKNFTLLLKSRSNCQSKTHL</sequence>
<dbReference type="Pfam" id="PF14223">
    <property type="entry name" value="Retrotran_gag_2"/>
    <property type="match status" value="1"/>
</dbReference>
<dbReference type="GO" id="GO:0003676">
    <property type="term" value="F:nucleic acid binding"/>
    <property type="evidence" value="ECO:0007669"/>
    <property type="project" value="InterPro"/>
</dbReference>
<name>A0A6L2NIY2_TANCI</name>
<dbReference type="PROSITE" id="PS50158">
    <property type="entry name" value="ZF_CCHC"/>
    <property type="match status" value="1"/>
</dbReference>
<dbReference type="SMART" id="SM00343">
    <property type="entry name" value="ZnF_C2HC"/>
    <property type="match status" value="1"/>
</dbReference>
<evidence type="ECO:0000313" key="5">
    <source>
        <dbReference type="EMBL" id="GEU84555.1"/>
    </source>
</evidence>
<keyword evidence="5" id="KW-0808">Transferase</keyword>
<dbReference type="InterPro" id="IPR013103">
    <property type="entry name" value="RVT_2"/>
</dbReference>
<evidence type="ECO:0000256" key="2">
    <source>
        <dbReference type="SAM" id="Coils"/>
    </source>
</evidence>
<feature type="compositionally biased region" description="Pro residues" evidence="3">
    <location>
        <begin position="45"/>
        <end position="56"/>
    </location>
</feature>